<accession>A0A9N9I9E4</accession>
<feature type="compositionally biased region" description="Low complexity" evidence="2">
    <location>
        <begin position="1"/>
        <end position="17"/>
    </location>
</feature>
<sequence>MPNVTSSNSQVETSSNSLPSTKSKKNKRKSLAVTTSKDVSPSRQEPHSPNTLAPDTADVSLENSNKNPYIEIIRSSPDGKSQLNNDQLQLYERKGEIAGALKECEDILKQVENIDKEEIKNQRILKEQQDEREKATANAITDEAESEAVETFRAKLTNVVDEVKDDISELRIQETLDNINKLQHGDESTVIEPLTNGTNDTNCKLGLGVLSHGITCMFNVHNGTAMPTPPILDSVEIQTEQEESYDTREVVNVQGEGPTHFDENLGEPSSQDIIDHNHTSYSYPNTDVDQEHQHITEHQPEQTDQQQQVSMKQKEEPLVQQQEPNQVSDNSTDVQQQVLQPNDTSSPPTHSNNYKGNHRNNYRNRGGYRTQGGQGSRRDNGGYRDGGYRDGRYRGERGYSNSGSRGGRGGGNGYQ</sequence>
<keyword evidence="1" id="KW-0175">Coiled coil</keyword>
<protein>
    <submittedName>
        <fullName evidence="3">11265_t:CDS:1</fullName>
    </submittedName>
</protein>
<feature type="compositionally biased region" description="Basic and acidic residues" evidence="2">
    <location>
        <begin position="376"/>
        <end position="397"/>
    </location>
</feature>
<feature type="compositionally biased region" description="Polar residues" evidence="2">
    <location>
        <begin position="319"/>
        <end position="351"/>
    </location>
</feature>
<reference evidence="3" key="1">
    <citation type="submission" date="2021-06" db="EMBL/GenBank/DDBJ databases">
        <authorList>
            <person name="Kallberg Y."/>
            <person name="Tangrot J."/>
            <person name="Rosling A."/>
        </authorList>
    </citation>
    <scope>NUCLEOTIDE SEQUENCE</scope>
    <source>
        <strain evidence="3">IN212</strain>
    </source>
</reference>
<keyword evidence="4" id="KW-1185">Reference proteome</keyword>
<organism evidence="3 4">
    <name type="scientific">Racocetra fulgida</name>
    <dbReference type="NCBI Taxonomy" id="60492"/>
    <lineage>
        <taxon>Eukaryota</taxon>
        <taxon>Fungi</taxon>
        <taxon>Fungi incertae sedis</taxon>
        <taxon>Mucoromycota</taxon>
        <taxon>Glomeromycotina</taxon>
        <taxon>Glomeromycetes</taxon>
        <taxon>Diversisporales</taxon>
        <taxon>Gigasporaceae</taxon>
        <taxon>Racocetra</taxon>
    </lineage>
</organism>
<feature type="compositionally biased region" description="Polar residues" evidence="2">
    <location>
        <begin position="32"/>
        <end position="53"/>
    </location>
</feature>
<dbReference type="OrthoDB" id="2409325at2759"/>
<dbReference type="AlphaFoldDB" id="A0A9N9I9E4"/>
<evidence type="ECO:0000313" key="4">
    <source>
        <dbReference type="Proteomes" id="UP000789396"/>
    </source>
</evidence>
<feature type="region of interest" description="Disordered" evidence="2">
    <location>
        <begin position="256"/>
        <end position="415"/>
    </location>
</feature>
<feature type="non-terminal residue" evidence="3">
    <location>
        <position position="415"/>
    </location>
</feature>
<gene>
    <name evidence="3" type="ORF">RFULGI_LOCUS11701</name>
</gene>
<evidence type="ECO:0000256" key="2">
    <source>
        <dbReference type="SAM" id="MobiDB-lite"/>
    </source>
</evidence>
<evidence type="ECO:0000313" key="3">
    <source>
        <dbReference type="EMBL" id="CAG8724707.1"/>
    </source>
</evidence>
<comment type="caution">
    <text evidence="3">The sequence shown here is derived from an EMBL/GenBank/DDBJ whole genome shotgun (WGS) entry which is preliminary data.</text>
</comment>
<proteinExistence type="predicted"/>
<feature type="compositionally biased region" description="Basic and acidic residues" evidence="2">
    <location>
        <begin position="289"/>
        <end position="301"/>
    </location>
</feature>
<feature type="region of interest" description="Disordered" evidence="2">
    <location>
        <begin position="1"/>
        <end position="62"/>
    </location>
</feature>
<name>A0A9N9I9E4_9GLOM</name>
<evidence type="ECO:0000256" key="1">
    <source>
        <dbReference type="SAM" id="Coils"/>
    </source>
</evidence>
<feature type="coiled-coil region" evidence="1">
    <location>
        <begin position="97"/>
        <end position="173"/>
    </location>
</feature>
<dbReference type="Proteomes" id="UP000789396">
    <property type="component" value="Unassembled WGS sequence"/>
</dbReference>
<feature type="compositionally biased region" description="Gly residues" evidence="2">
    <location>
        <begin position="404"/>
        <end position="415"/>
    </location>
</feature>
<dbReference type="EMBL" id="CAJVPZ010026114">
    <property type="protein sequence ID" value="CAG8724707.1"/>
    <property type="molecule type" value="Genomic_DNA"/>
</dbReference>